<dbReference type="KEGG" id="hazt:108674483"/>
<evidence type="ECO:0000256" key="1">
    <source>
        <dbReference type="SAM" id="Phobius"/>
    </source>
</evidence>
<feature type="transmembrane region" description="Helical" evidence="1">
    <location>
        <begin position="77"/>
        <end position="104"/>
    </location>
</feature>
<sequence>MASSCSLTWTTYQSVLIAFILTSSAASAWESSNYIADISNSLFGTEESNDSLVETGRLAFVTIGNNGVVVTVNGTSIFLGGLLTLGALAIAGAIAAAIAIPLGVAIPLGKKHKNEGNEYEYYSNGGGGYGGGDGGYDASGSGSSYGSYARRSLEVMSPIMNALYSAYQKYSGDDEEKPAL</sequence>
<accession>A0A8B7NYH5</accession>
<evidence type="ECO:0000313" key="4">
    <source>
        <dbReference type="RefSeq" id="XP_018017926.1"/>
    </source>
</evidence>
<keyword evidence="1" id="KW-1133">Transmembrane helix</keyword>
<reference evidence="4" key="1">
    <citation type="submission" date="2025-08" db="UniProtKB">
        <authorList>
            <consortium name="RefSeq"/>
        </authorList>
    </citation>
    <scope>IDENTIFICATION</scope>
    <source>
        <tissue evidence="4">Whole organism</tissue>
    </source>
</reference>
<proteinExistence type="predicted"/>
<keyword evidence="3" id="KW-1185">Reference proteome</keyword>
<organism evidence="3 4">
    <name type="scientific">Hyalella azteca</name>
    <name type="common">Amphipod</name>
    <dbReference type="NCBI Taxonomy" id="294128"/>
    <lineage>
        <taxon>Eukaryota</taxon>
        <taxon>Metazoa</taxon>
        <taxon>Ecdysozoa</taxon>
        <taxon>Arthropoda</taxon>
        <taxon>Crustacea</taxon>
        <taxon>Multicrustacea</taxon>
        <taxon>Malacostraca</taxon>
        <taxon>Eumalacostraca</taxon>
        <taxon>Peracarida</taxon>
        <taxon>Amphipoda</taxon>
        <taxon>Senticaudata</taxon>
        <taxon>Talitrida</taxon>
        <taxon>Talitroidea</taxon>
        <taxon>Hyalellidae</taxon>
        <taxon>Hyalella</taxon>
    </lineage>
</organism>
<keyword evidence="1" id="KW-0472">Membrane</keyword>
<gene>
    <name evidence="4" type="primary">LOC108674483</name>
</gene>
<feature type="chain" id="PRO_5034449624" evidence="2">
    <location>
        <begin position="29"/>
        <end position="180"/>
    </location>
</feature>
<dbReference type="OrthoDB" id="6401125at2759"/>
<evidence type="ECO:0000256" key="2">
    <source>
        <dbReference type="SAM" id="SignalP"/>
    </source>
</evidence>
<name>A0A8B7NYH5_HYAAZ</name>
<protein>
    <submittedName>
        <fullName evidence="4">Uncharacterized protein LOC108674483</fullName>
    </submittedName>
</protein>
<evidence type="ECO:0000313" key="3">
    <source>
        <dbReference type="Proteomes" id="UP000694843"/>
    </source>
</evidence>
<dbReference type="Proteomes" id="UP000694843">
    <property type="component" value="Unplaced"/>
</dbReference>
<keyword evidence="1" id="KW-0812">Transmembrane</keyword>
<dbReference type="RefSeq" id="XP_018017926.1">
    <property type="nucleotide sequence ID" value="XM_018162437.2"/>
</dbReference>
<keyword evidence="2" id="KW-0732">Signal</keyword>
<feature type="signal peptide" evidence="2">
    <location>
        <begin position="1"/>
        <end position="28"/>
    </location>
</feature>
<dbReference type="AlphaFoldDB" id="A0A8B7NYH5"/>
<dbReference type="GeneID" id="108674483"/>